<keyword evidence="3" id="KW-1185">Reference proteome</keyword>
<sequence>MDIRASAEKTYTSMVQVIPQILGILLLVSLLLTIIPPEWYGMVFTGHPLVDPVAGAAIGSIAAGNPVTSYVIGGELLNTGISITAVTAFIVAWVTVGVIQLPMEMNILGKRFAIARNLCGFIFAILIAILTEVTLSLLGGIL</sequence>
<evidence type="ECO:0000256" key="1">
    <source>
        <dbReference type="SAM" id="Phobius"/>
    </source>
</evidence>
<protein>
    <recommendedName>
        <fullName evidence="4">Permease</fullName>
    </recommendedName>
</protein>
<name>A0A9Q4PWL4_9EURY</name>
<dbReference type="Proteomes" id="UP001143747">
    <property type="component" value="Unassembled WGS sequence"/>
</dbReference>
<proteinExistence type="predicted"/>
<keyword evidence="1" id="KW-1133">Transmembrane helix</keyword>
<dbReference type="EMBL" id="JAKELO010000002">
    <property type="protein sequence ID" value="MDE4908769.1"/>
    <property type="molecule type" value="Genomic_DNA"/>
</dbReference>
<dbReference type="RefSeq" id="WP_274925382.1">
    <property type="nucleotide sequence ID" value="NZ_JAKELO010000002.1"/>
</dbReference>
<feature type="transmembrane region" description="Helical" evidence="1">
    <location>
        <begin position="76"/>
        <end position="99"/>
    </location>
</feature>
<evidence type="ECO:0008006" key="4">
    <source>
        <dbReference type="Google" id="ProtNLM"/>
    </source>
</evidence>
<feature type="transmembrane region" description="Helical" evidence="1">
    <location>
        <begin position="120"/>
        <end position="141"/>
    </location>
</feature>
<evidence type="ECO:0000313" key="3">
    <source>
        <dbReference type="Proteomes" id="UP001143747"/>
    </source>
</evidence>
<keyword evidence="1" id="KW-0812">Transmembrane</keyword>
<comment type="caution">
    <text evidence="2">The sequence shown here is derived from an EMBL/GenBank/DDBJ whole genome shotgun (WGS) entry which is preliminary data.</text>
</comment>
<accession>A0A9Q4PWL4</accession>
<evidence type="ECO:0000313" key="2">
    <source>
        <dbReference type="EMBL" id="MDE4908769.1"/>
    </source>
</evidence>
<dbReference type="AlphaFoldDB" id="A0A9Q4PWL4"/>
<keyword evidence="1" id="KW-0472">Membrane</keyword>
<organism evidence="2 3">
    <name type="scientific">Methanogenium marinum</name>
    <dbReference type="NCBI Taxonomy" id="348610"/>
    <lineage>
        <taxon>Archaea</taxon>
        <taxon>Methanobacteriati</taxon>
        <taxon>Methanobacteriota</taxon>
        <taxon>Stenosarchaea group</taxon>
        <taxon>Methanomicrobia</taxon>
        <taxon>Methanomicrobiales</taxon>
        <taxon>Methanomicrobiaceae</taxon>
        <taxon>Methanogenium</taxon>
    </lineage>
</organism>
<gene>
    <name evidence="2" type="ORF">L0665_09135</name>
</gene>
<reference evidence="2" key="1">
    <citation type="submission" date="2022-01" db="EMBL/GenBank/DDBJ databases">
        <title>Draft genome of Methanogenium marinum DSM 15558.</title>
        <authorList>
            <person name="Chen S.-C."/>
            <person name="You Y.-T."/>
        </authorList>
    </citation>
    <scope>NUCLEOTIDE SEQUENCE</scope>
    <source>
        <strain evidence="2">DSM 15558</strain>
    </source>
</reference>
<feature type="transmembrane region" description="Helical" evidence="1">
    <location>
        <begin position="21"/>
        <end position="40"/>
    </location>
</feature>